<dbReference type="PANTHER" id="PTHR46018">
    <property type="entry name" value="ZINC PHOSPHODIESTERASE ELAC PROTEIN 1"/>
    <property type="match status" value="1"/>
</dbReference>
<dbReference type="Gene3D" id="3.60.15.10">
    <property type="entry name" value="Ribonuclease Z/Hydroxyacylglutathione hydrolase-like"/>
    <property type="match status" value="1"/>
</dbReference>
<dbReference type="SMART" id="SM00849">
    <property type="entry name" value="Lactamase_B"/>
    <property type="match status" value="1"/>
</dbReference>
<name>A0A6G1X7S4_9BACI</name>
<accession>A0A6G1X7S4</accession>
<dbReference type="Proteomes" id="UP000480185">
    <property type="component" value="Unassembled WGS sequence"/>
</dbReference>
<proteinExistence type="predicted"/>
<dbReference type="SUPFAM" id="SSF56281">
    <property type="entry name" value="Metallo-hydrolase/oxidoreductase"/>
    <property type="match status" value="1"/>
</dbReference>
<keyword evidence="3" id="KW-0378">Hydrolase</keyword>
<dbReference type="CDD" id="cd07716">
    <property type="entry name" value="RNaseZ_short-form-like_MBL-fold"/>
    <property type="match status" value="1"/>
</dbReference>
<sequence>MNVQIIGYWGAFPEADGATSCYLIEKSGYKCLLDCGSGALSRLQKYMNPFELDALLLSHYHADHVADVGSLQYLYLVQNMIQSKDKVLPIYGHQLDQNKFSSLSHKATKGIAYDLNSTLTLGPLQIRFLKTHHPVPCYAMRITDGETTIVYTADTSHFEGLVTFSEGADLLIAECSLYAGMDGSGPGHMTSEECGKLAQAAGVKQLWLSHLPHFGDQQKLKIVAKQQYQGPIQIAKETLSFNALP</sequence>
<dbReference type="InterPro" id="IPR036866">
    <property type="entry name" value="RibonucZ/Hydroxyglut_hydro"/>
</dbReference>
<organism evidence="3 4">
    <name type="scientific">Salinibacillus xinjiangensis</name>
    <dbReference type="NCBI Taxonomy" id="1229268"/>
    <lineage>
        <taxon>Bacteria</taxon>
        <taxon>Bacillati</taxon>
        <taxon>Bacillota</taxon>
        <taxon>Bacilli</taxon>
        <taxon>Bacillales</taxon>
        <taxon>Bacillaceae</taxon>
        <taxon>Salinibacillus</taxon>
    </lineage>
</organism>
<dbReference type="EMBL" id="WJNH01000007">
    <property type="protein sequence ID" value="MRG86955.1"/>
    <property type="molecule type" value="Genomic_DNA"/>
</dbReference>
<dbReference type="InterPro" id="IPR001279">
    <property type="entry name" value="Metallo-B-lactamas"/>
</dbReference>
<evidence type="ECO:0000313" key="3">
    <source>
        <dbReference type="EMBL" id="MRG86955.1"/>
    </source>
</evidence>
<evidence type="ECO:0000256" key="1">
    <source>
        <dbReference type="ARBA" id="ARBA00022833"/>
    </source>
</evidence>
<comment type="caution">
    <text evidence="3">The sequence shown here is derived from an EMBL/GenBank/DDBJ whole genome shotgun (WGS) entry which is preliminary data.</text>
</comment>
<dbReference type="GO" id="GO:0042781">
    <property type="term" value="F:3'-tRNA processing endoribonuclease activity"/>
    <property type="evidence" value="ECO:0007669"/>
    <property type="project" value="TreeGrafter"/>
</dbReference>
<keyword evidence="4" id="KW-1185">Reference proteome</keyword>
<protein>
    <submittedName>
        <fullName evidence="3">MBL fold metallo-hydrolase</fullName>
    </submittedName>
</protein>
<feature type="domain" description="Metallo-beta-lactamase" evidence="2">
    <location>
        <begin position="18"/>
        <end position="210"/>
    </location>
</feature>
<gene>
    <name evidence="3" type="ORF">GH754_11605</name>
</gene>
<keyword evidence="1" id="KW-0862">Zinc</keyword>
<dbReference type="Pfam" id="PF12706">
    <property type="entry name" value="Lactamase_B_2"/>
    <property type="match status" value="1"/>
</dbReference>
<reference evidence="3 4" key="1">
    <citation type="submission" date="2019-11" db="EMBL/GenBank/DDBJ databases">
        <authorList>
            <person name="Li J."/>
        </authorList>
    </citation>
    <scope>NUCLEOTIDE SEQUENCE [LARGE SCALE GENOMIC DNA]</scope>
    <source>
        <strain evidence="3 4">J4</strain>
    </source>
</reference>
<dbReference type="RefSeq" id="WP_323741986.1">
    <property type="nucleotide sequence ID" value="NZ_WJNH01000007.1"/>
</dbReference>
<dbReference type="AlphaFoldDB" id="A0A6G1X7S4"/>
<dbReference type="PANTHER" id="PTHR46018:SF4">
    <property type="entry name" value="METALLO-HYDROLASE YHFI-RELATED"/>
    <property type="match status" value="1"/>
</dbReference>
<evidence type="ECO:0000313" key="4">
    <source>
        <dbReference type="Proteomes" id="UP000480185"/>
    </source>
</evidence>
<evidence type="ECO:0000259" key="2">
    <source>
        <dbReference type="SMART" id="SM00849"/>
    </source>
</evidence>